<proteinExistence type="predicted"/>
<evidence type="ECO:0000313" key="2">
    <source>
        <dbReference type="Proteomes" id="UP000033423"/>
    </source>
</evidence>
<protein>
    <submittedName>
        <fullName evidence="1">Uncharacterized protein</fullName>
    </submittedName>
</protein>
<dbReference type="EMBL" id="LACI01000592">
    <property type="protein sequence ID" value="KJU86433.1"/>
    <property type="molecule type" value="Genomic_DNA"/>
</dbReference>
<sequence length="116" mass="13346">MAMQRYKEATDIFKHAVKVAEDAEKPSIHKKISTCYSRLNNYKEAYNALKQGVNAFSADTSYVDLYNLALLSLINHKNSEALMFFKFAYIKVPPHETVWQEKINAQLSKFVPEVGR</sequence>
<gene>
    <name evidence="1" type="ORF">MBAV_001371</name>
</gene>
<evidence type="ECO:0000313" key="1">
    <source>
        <dbReference type="EMBL" id="KJU86433.1"/>
    </source>
</evidence>
<dbReference type="AlphaFoldDB" id="A0A0F3H0I8"/>
<keyword evidence="2" id="KW-1185">Reference proteome</keyword>
<dbReference type="Proteomes" id="UP000033423">
    <property type="component" value="Unassembled WGS sequence"/>
</dbReference>
<reference evidence="1 2" key="1">
    <citation type="submission" date="2015-02" db="EMBL/GenBank/DDBJ databases">
        <title>Single-cell genomics of uncultivated deep-branching MTB reveals a conserved set of magnetosome genes.</title>
        <authorList>
            <person name="Kolinko S."/>
            <person name="Richter M."/>
            <person name="Glockner F.O."/>
            <person name="Brachmann A."/>
            <person name="Schuler D."/>
        </authorList>
    </citation>
    <scope>NUCLEOTIDE SEQUENCE [LARGE SCALE GENOMIC DNA]</scope>
    <source>
        <strain evidence="1">TM-1</strain>
    </source>
</reference>
<dbReference type="SUPFAM" id="SSF48452">
    <property type="entry name" value="TPR-like"/>
    <property type="match status" value="1"/>
</dbReference>
<dbReference type="InterPro" id="IPR011990">
    <property type="entry name" value="TPR-like_helical_dom_sf"/>
</dbReference>
<comment type="caution">
    <text evidence="1">The sequence shown here is derived from an EMBL/GenBank/DDBJ whole genome shotgun (WGS) entry which is preliminary data.</text>
</comment>
<organism evidence="1 2">
    <name type="scientific">Candidatus Magnetobacterium bavaricum</name>
    <dbReference type="NCBI Taxonomy" id="29290"/>
    <lineage>
        <taxon>Bacteria</taxon>
        <taxon>Pseudomonadati</taxon>
        <taxon>Nitrospirota</taxon>
        <taxon>Thermodesulfovibrionia</taxon>
        <taxon>Thermodesulfovibrionales</taxon>
        <taxon>Candidatus Magnetobacteriaceae</taxon>
        <taxon>Candidatus Magnetobacterium</taxon>
    </lineage>
</organism>
<accession>A0A0F3H0I8</accession>
<dbReference type="Gene3D" id="1.25.40.10">
    <property type="entry name" value="Tetratricopeptide repeat domain"/>
    <property type="match status" value="1"/>
</dbReference>
<name>A0A0F3H0I8_9BACT</name>